<comment type="caution">
    <text evidence="1">The sequence shown here is derived from an EMBL/GenBank/DDBJ whole genome shotgun (WGS) entry which is preliminary data.</text>
</comment>
<name>A0A8K0SN86_9HYPO</name>
<organism evidence="1 2">
    <name type="scientific">Stachybotrys elegans</name>
    <dbReference type="NCBI Taxonomy" id="80388"/>
    <lineage>
        <taxon>Eukaryota</taxon>
        <taxon>Fungi</taxon>
        <taxon>Dikarya</taxon>
        <taxon>Ascomycota</taxon>
        <taxon>Pezizomycotina</taxon>
        <taxon>Sordariomycetes</taxon>
        <taxon>Hypocreomycetidae</taxon>
        <taxon>Hypocreales</taxon>
        <taxon>Stachybotryaceae</taxon>
        <taxon>Stachybotrys</taxon>
    </lineage>
</organism>
<evidence type="ECO:0000313" key="2">
    <source>
        <dbReference type="Proteomes" id="UP000813444"/>
    </source>
</evidence>
<dbReference type="AlphaFoldDB" id="A0A8K0SN86"/>
<sequence>MLPVQRSLWSRRVLSVPIRKWAWASELEACSGRALITFSFAHLPLHCLWSTPWGGGGHHDAADARDGTYINEWMDGWRRGEEEGVGWLGGGHLSSVACIEPD</sequence>
<proteinExistence type="predicted"/>
<dbReference type="Proteomes" id="UP000813444">
    <property type="component" value="Unassembled WGS sequence"/>
</dbReference>
<evidence type="ECO:0000313" key="1">
    <source>
        <dbReference type="EMBL" id="KAH7319781.1"/>
    </source>
</evidence>
<reference evidence="1" key="1">
    <citation type="journal article" date="2021" name="Nat. Commun.">
        <title>Genetic determinants of endophytism in the Arabidopsis root mycobiome.</title>
        <authorList>
            <person name="Mesny F."/>
            <person name="Miyauchi S."/>
            <person name="Thiergart T."/>
            <person name="Pickel B."/>
            <person name="Atanasova L."/>
            <person name="Karlsson M."/>
            <person name="Huettel B."/>
            <person name="Barry K.W."/>
            <person name="Haridas S."/>
            <person name="Chen C."/>
            <person name="Bauer D."/>
            <person name="Andreopoulos W."/>
            <person name="Pangilinan J."/>
            <person name="LaButti K."/>
            <person name="Riley R."/>
            <person name="Lipzen A."/>
            <person name="Clum A."/>
            <person name="Drula E."/>
            <person name="Henrissat B."/>
            <person name="Kohler A."/>
            <person name="Grigoriev I.V."/>
            <person name="Martin F.M."/>
            <person name="Hacquard S."/>
        </authorList>
    </citation>
    <scope>NUCLEOTIDE SEQUENCE</scope>
    <source>
        <strain evidence="1">MPI-CAGE-CH-0235</strain>
    </source>
</reference>
<dbReference type="EMBL" id="JAGPNK010000006">
    <property type="protein sequence ID" value="KAH7319781.1"/>
    <property type="molecule type" value="Genomic_DNA"/>
</dbReference>
<keyword evidence="2" id="KW-1185">Reference proteome</keyword>
<gene>
    <name evidence="1" type="ORF">B0I35DRAFT_429870</name>
</gene>
<accession>A0A8K0SN86</accession>
<protein>
    <submittedName>
        <fullName evidence="1">Uncharacterized protein</fullName>
    </submittedName>
</protein>